<dbReference type="Gene3D" id="3.40.390.10">
    <property type="entry name" value="Collagenase (Catalytic Domain)"/>
    <property type="match status" value="1"/>
</dbReference>
<keyword evidence="4" id="KW-0862">Zinc</keyword>
<keyword evidence="5" id="KW-0472">Membrane</keyword>
<accession>A0AAP2W6W4</accession>
<comment type="caution">
    <text evidence="7">The sequence shown here is derived from an EMBL/GenBank/DDBJ whole genome shotgun (WGS) entry which is preliminary data.</text>
</comment>
<dbReference type="GO" id="GO:0031012">
    <property type="term" value="C:extracellular matrix"/>
    <property type="evidence" value="ECO:0007669"/>
    <property type="project" value="InterPro"/>
</dbReference>
<organism evidence="7 8">
    <name type="scientific">Methanooceanicella nereidis</name>
    <dbReference type="NCBI Taxonomy" id="2052831"/>
    <lineage>
        <taxon>Archaea</taxon>
        <taxon>Methanobacteriati</taxon>
        <taxon>Methanobacteriota</taxon>
        <taxon>Stenosarchaea group</taxon>
        <taxon>Methanomicrobia</taxon>
        <taxon>Methanocellales</taxon>
        <taxon>Methanocellaceae</taxon>
        <taxon>Methanooceanicella</taxon>
    </lineage>
</organism>
<dbReference type="GO" id="GO:0008270">
    <property type="term" value="F:zinc ion binding"/>
    <property type="evidence" value="ECO:0007669"/>
    <property type="project" value="InterPro"/>
</dbReference>
<keyword evidence="5" id="KW-1133">Transmembrane helix</keyword>
<keyword evidence="8" id="KW-1185">Reference proteome</keyword>
<evidence type="ECO:0000256" key="4">
    <source>
        <dbReference type="ARBA" id="ARBA00022833"/>
    </source>
</evidence>
<feature type="domain" description="Peptidase M10 metallopeptidase" evidence="6">
    <location>
        <begin position="181"/>
        <end position="209"/>
    </location>
</feature>
<evidence type="ECO:0000256" key="2">
    <source>
        <dbReference type="ARBA" id="ARBA00022723"/>
    </source>
</evidence>
<keyword evidence="3" id="KW-0378">Hydrolase</keyword>
<dbReference type="SUPFAM" id="SSF55486">
    <property type="entry name" value="Metalloproteases ('zincins'), catalytic domain"/>
    <property type="match status" value="1"/>
</dbReference>
<keyword evidence="1" id="KW-0645">Protease</keyword>
<keyword evidence="5" id="KW-0812">Transmembrane</keyword>
<evidence type="ECO:0000256" key="1">
    <source>
        <dbReference type="ARBA" id="ARBA00022670"/>
    </source>
</evidence>
<dbReference type="InterPro" id="IPR024079">
    <property type="entry name" value="MetalloPept_cat_dom_sf"/>
</dbReference>
<dbReference type="RefSeq" id="WP_230741355.1">
    <property type="nucleotide sequence ID" value="NZ_PGCK01000004.1"/>
</dbReference>
<dbReference type="GO" id="GO:0006508">
    <property type="term" value="P:proteolysis"/>
    <property type="evidence" value="ECO:0007669"/>
    <property type="project" value="UniProtKB-KW"/>
</dbReference>
<dbReference type="GO" id="GO:0004222">
    <property type="term" value="F:metalloendopeptidase activity"/>
    <property type="evidence" value="ECO:0007669"/>
    <property type="project" value="InterPro"/>
</dbReference>
<evidence type="ECO:0000256" key="5">
    <source>
        <dbReference type="SAM" id="Phobius"/>
    </source>
</evidence>
<evidence type="ECO:0000313" key="8">
    <source>
        <dbReference type="Proteomes" id="UP001320159"/>
    </source>
</evidence>
<evidence type="ECO:0000256" key="3">
    <source>
        <dbReference type="ARBA" id="ARBA00022801"/>
    </source>
</evidence>
<gene>
    <name evidence="7" type="ORF">CUJ83_05840</name>
</gene>
<keyword evidence="2" id="KW-0479">Metal-binding</keyword>
<dbReference type="InterPro" id="IPR001818">
    <property type="entry name" value="Pept_M10_metallopeptidase"/>
</dbReference>
<evidence type="ECO:0000259" key="6">
    <source>
        <dbReference type="Pfam" id="PF00413"/>
    </source>
</evidence>
<reference evidence="7 8" key="1">
    <citation type="submission" date="2017-11" db="EMBL/GenBank/DDBJ databases">
        <title>Isolation and Characterization of Family Methanocellaceae Species from Potential Methane Hydrate Area Offshore Southwestern Taiwan.</title>
        <authorList>
            <person name="Zhang W.-L."/>
            <person name="Chen W.-C."/>
            <person name="Lai M.-C."/>
            <person name="Chen S.-C."/>
        </authorList>
    </citation>
    <scope>NUCLEOTIDE SEQUENCE [LARGE SCALE GENOMIC DNA]</scope>
    <source>
        <strain evidence="7 8">CWC-04</strain>
    </source>
</reference>
<dbReference type="Proteomes" id="UP001320159">
    <property type="component" value="Unassembled WGS sequence"/>
</dbReference>
<sequence length="258" mass="28985">MAERSGHISIGHIILIIILSAVISISFLLPLYVHEEVVKSVGNYAPLYLYEHSPYGRIVVEVHYSPDAKPSGEALESLRYMLQQYTGKQVIVEQFQDIDPVIVPKKIDEDNIFDFGESVLKDSGHYHMGWISGDIPIYVLYVNSTAPDAQIKKDNAVAGVSYRANSFVIFKNNIAIDSIERSVLIHETGHLLGLDHDNDPSCVMTSVLVQKPSWLAGKGSPPYEFCDDHMAELDDRRRNPFYAAFKNYGRIVSLFLPD</sequence>
<evidence type="ECO:0000313" key="7">
    <source>
        <dbReference type="EMBL" id="MCD1294521.1"/>
    </source>
</evidence>
<dbReference type="AlphaFoldDB" id="A0AAP2W6W4"/>
<protein>
    <submittedName>
        <fullName evidence="7">Peptidase M54</fullName>
    </submittedName>
</protein>
<proteinExistence type="predicted"/>
<dbReference type="Pfam" id="PF00413">
    <property type="entry name" value="Peptidase_M10"/>
    <property type="match status" value="1"/>
</dbReference>
<name>A0AAP2W6W4_9EURY</name>
<dbReference type="EMBL" id="PGCK01000004">
    <property type="protein sequence ID" value="MCD1294521.1"/>
    <property type="molecule type" value="Genomic_DNA"/>
</dbReference>
<feature type="transmembrane region" description="Helical" evidence="5">
    <location>
        <begin position="12"/>
        <end position="33"/>
    </location>
</feature>